<evidence type="ECO:0000256" key="1">
    <source>
        <dbReference type="ARBA" id="ARBA00006479"/>
    </source>
</evidence>
<gene>
    <name evidence="2" type="ORF">QLQ12_09985</name>
</gene>
<name>A0ABT6WGU8_9ACTN</name>
<accession>A0ABT6WGU8</accession>
<dbReference type="SUPFAM" id="SSF53067">
    <property type="entry name" value="Actin-like ATPase domain"/>
    <property type="match status" value="1"/>
</dbReference>
<sequence>MLTPPAPAPDPGGAFTVIDVGGTWLRWARWAPHGGLGEVRRAPSPGHTRLPEAGVGELQAGLIRELALRVPPHGRAGVSLGAAMDHRNSTAYASAPLWGPDIRPFNVAAALRAARPDVRWSVVNDVTAGLWHVAESVRGRHLRKVSLATISTGIACRTMDLRTGHVPVDGAGLQGEIGHLPATVLIDGVPVESRCDCGEPGHVAAFSSGPGIQRVAAEMARRHPAAWAASALAARPAGGDGFEPVFRAALDGGDAMAARLLDAVTGPVADVLRTALCLDPEIDMMALTGGVVQGLGPHYEAALYGHLGRQGLYLTGEQDPGWLLGRIEVIGPDTADPLVGAGLAALAAERGTACAGQVRP</sequence>
<dbReference type="RefSeq" id="WP_282758843.1">
    <property type="nucleotide sequence ID" value="NZ_JASCTH010000005.1"/>
</dbReference>
<comment type="caution">
    <text evidence="2">The sequence shown here is derived from an EMBL/GenBank/DDBJ whole genome shotgun (WGS) entry which is preliminary data.</text>
</comment>
<dbReference type="EMBL" id="JASCTH010000005">
    <property type="protein sequence ID" value="MDI6098928.1"/>
    <property type="molecule type" value="Genomic_DNA"/>
</dbReference>
<organism evidence="2 3">
    <name type="scientific">Actinoplanes sandaracinus</name>
    <dbReference type="NCBI Taxonomy" id="3045177"/>
    <lineage>
        <taxon>Bacteria</taxon>
        <taxon>Bacillati</taxon>
        <taxon>Actinomycetota</taxon>
        <taxon>Actinomycetes</taxon>
        <taxon>Micromonosporales</taxon>
        <taxon>Micromonosporaceae</taxon>
        <taxon>Actinoplanes</taxon>
    </lineage>
</organism>
<evidence type="ECO:0000313" key="3">
    <source>
        <dbReference type="Proteomes" id="UP001241758"/>
    </source>
</evidence>
<dbReference type="InterPro" id="IPR000600">
    <property type="entry name" value="ROK"/>
</dbReference>
<reference evidence="2 3" key="1">
    <citation type="submission" date="2023-05" db="EMBL/GenBank/DDBJ databases">
        <title>Actinoplanes sp. NEAU-A12 genome sequencing.</title>
        <authorList>
            <person name="Wang Z.-S."/>
        </authorList>
    </citation>
    <scope>NUCLEOTIDE SEQUENCE [LARGE SCALE GENOMIC DNA]</scope>
    <source>
        <strain evidence="2 3">NEAU-A12</strain>
    </source>
</reference>
<keyword evidence="3" id="KW-1185">Reference proteome</keyword>
<proteinExistence type="inferred from homology"/>
<evidence type="ECO:0000313" key="2">
    <source>
        <dbReference type="EMBL" id="MDI6098928.1"/>
    </source>
</evidence>
<dbReference type="Pfam" id="PF00480">
    <property type="entry name" value="ROK"/>
    <property type="match status" value="1"/>
</dbReference>
<dbReference type="InterPro" id="IPR043129">
    <property type="entry name" value="ATPase_NBD"/>
</dbReference>
<protein>
    <submittedName>
        <fullName evidence="2">ROK family protein</fullName>
    </submittedName>
</protein>
<comment type="similarity">
    <text evidence="1">Belongs to the ROK (NagC/XylR) family.</text>
</comment>
<dbReference type="Gene3D" id="3.30.420.40">
    <property type="match status" value="2"/>
</dbReference>
<dbReference type="Proteomes" id="UP001241758">
    <property type="component" value="Unassembled WGS sequence"/>
</dbReference>